<dbReference type="GO" id="GO:0003676">
    <property type="term" value="F:nucleic acid binding"/>
    <property type="evidence" value="ECO:0007669"/>
    <property type="project" value="InterPro"/>
</dbReference>
<dbReference type="PROSITE" id="PS50994">
    <property type="entry name" value="INTEGRASE"/>
    <property type="match status" value="1"/>
</dbReference>
<evidence type="ECO:0000259" key="1">
    <source>
        <dbReference type="PROSITE" id="PS50994"/>
    </source>
</evidence>
<feature type="domain" description="Integrase catalytic" evidence="1">
    <location>
        <begin position="144"/>
        <end position="331"/>
    </location>
</feature>
<name>A0A7C1NLZ8_UNCC3</name>
<dbReference type="Gene3D" id="3.30.420.10">
    <property type="entry name" value="Ribonuclease H-like superfamily/Ribonuclease H"/>
    <property type="match status" value="1"/>
</dbReference>
<dbReference type="InterPro" id="IPR036397">
    <property type="entry name" value="RNaseH_sf"/>
</dbReference>
<dbReference type="AlphaFoldDB" id="A0A7C1NLZ8"/>
<protein>
    <recommendedName>
        <fullName evidence="1">Integrase catalytic domain-containing protein</fullName>
    </recommendedName>
</protein>
<dbReference type="InterPro" id="IPR001584">
    <property type="entry name" value="Integrase_cat-core"/>
</dbReference>
<dbReference type="Proteomes" id="UP000885695">
    <property type="component" value="Unassembled WGS sequence"/>
</dbReference>
<gene>
    <name evidence="2" type="ORF">ENI13_01865</name>
</gene>
<dbReference type="InterPro" id="IPR012337">
    <property type="entry name" value="RNaseH-like_sf"/>
</dbReference>
<dbReference type="InterPro" id="IPR009057">
    <property type="entry name" value="Homeodomain-like_sf"/>
</dbReference>
<accession>A0A7C1NLZ8</accession>
<dbReference type="SUPFAM" id="SSF46689">
    <property type="entry name" value="Homeodomain-like"/>
    <property type="match status" value="1"/>
</dbReference>
<sequence>MTVQHQSYLELKKDVGEEFARKALLYNLESLKNNIRATARRMKCSAHTVYLALEKQKKGNLKDSSHKPKSKHPRYIEGKKEQMIIEYRKKTKLGKRRLRYYIFQKEGIDIAESTIGKVIKRANLARKRRKRVKRSRGSPFYNMAFLFPFQEMQVDVKEIKDKETLPKEVYQHLEASNLPLFQWTAIDVLTRIRFLSFSYRKDWFCGKAYLQLVIWHIRSFGFHYPLHIQTDGGVEFAASAPGSFKRNVEKVFKPLGVTRSIIRKGHPEDDAFVERSHQTDDQEFYIPYLLMIKNEKDLIKRGQWWQKIYNLDRPHQGLGNLTPYEKLKSLGYVTGEEICLFPTLILDSVCCLDPFKIKTKSVQYHLDYNLNMCRITQGTRQ</sequence>
<comment type="caution">
    <text evidence="2">The sequence shown here is derived from an EMBL/GenBank/DDBJ whole genome shotgun (WGS) entry which is preliminary data.</text>
</comment>
<dbReference type="GO" id="GO:0015074">
    <property type="term" value="P:DNA integration"/>
    <property type="evidence" value="ECO:0007669"/>
    <property type="project" value="InterPro"/>
</dbReference>
<dbReference type="EMBL" id="DRHL01000108">
    <property type="protein sequence ID" value="HEB13706.1"/>
    <property type="molecule type" value="Genomic_DNA"/>
</dbReference>
<proteinExistence type="predicted"/>
<dbReference type="SUPFAM" id="SSF53098">
    <property type="entry name" value="Ribonuclease H-like"/>
    <property type="match status" value="1"/>
</dbReference>
<evidence type="ECO:0000313" key="2">
    <source>
        <dbReference type="EMBL" id="HEB13706.1"/>
    </source>
</evidence>
<reference evidence="2" key="1">
    <citation type="journal article" date="2020" name="mSystems">
        <title>Genome- and Community-Level Interaction Insights into Carbon Utilization and Element Cycling Functions of Hydrothermarchaeota in Hydrothermal Sediment.</title>
        <authorList>
            <person name="Zhou Z."/>
            <person name="Liu Y."/>
            <person name="Xu W."/>
            <person name="Pan J."/>
            <person name="Luo Z.H."/>
            <person name="Li M."/>
        </authorList>
    </citation>
    <scope>NUCLEOTIDE SEQUENCE [LARGE SCALE GENOMIC DNA]</scope>
    <source>
        <strain evidence="2">HyVt-369</strain>
    </source>
</reference>
<dbReference type="Pfam" id="PF13683">
    <property type="entry name" value="rve_3"/>
    <property type="match status" value="1"/>
</dbReference>
<organism evidence="2">
    <name type="scientific">candidate division CPR3 bacterium</name>
    <dbReference type="NCBI Taxonomy" id="2268181"/>
    <lineage>
        <taxon>Bacteria</taxon>
        <taxon>Bacteria division CPR3</taxon>
    </lineage>
</organism>